<dbReference type="Pfam" id="PF11154">
    <property type="entry name" value="DUF2934"/>
    <property type="match status" value="1"/>
</dbReference>
<accession>A0A963YNB7</accession>
<comment type="caution">
    <text evidence="2">The sequence shown here is derived from an EMBL/GenBank/DDBJ whole genome shotgun (WGS) entry which is preliminary data.</text>
</comment>
<sequence length="70" mass="7973">MSGNQDQDEDRLQRIRETAYGLWEQAGYPEGQEHDFWLRAEEIVDGKDDKDVDAESADSFPASDPPSFNP</sequence>
<dbReference type="EMBL" id="JAESVB010000001">
    <property type="protein sequence ID" value="MCB8873732.1"/>
    <property type="molecule type" value="Genomic_DNA"/>
</dbReference>
<dbReference type="AlphaFoldDB" id="A0A963YNB7"/>
<evidence type="ECO:0000256" key="1">
    <source>
        <dbReference type="SAM" id="MobiDB-lite"/>
    </source>
</evidence>
<evidence type="ECO:0000313" key="2">
    <source>
        <dbReference type="EMBL" id="MCB8873732.1"/>
    </source>
</evidence>
<evidence type="ECO:0000313" key="3">
    <source>
        <dbReference type="Proteomes" id="UP000708298"/>
    </source>
</evidence>
<reference evidence="2" key="1">
    <citation type="journal article" date="2021" name="Microorganisms">
        <title>Acidisoma silvae sp. nov. and Acidisomacellulosilytica sp. nov., Two Acidophilic Bacteria Isolated from Decaying Wood, Hydrolyzing Cellulose and Producing Poly-3-hydroxybutyrate.</title>
        <authorList>
            <person name="Mieszkin S."/>
            <person name="Pouder E."/>
            <person name="Uroz S."/>
            <person name="Simon-Colin C."/>
            <person name="Alain K."/>
        </authorList>
    </citation>
    <scope>NUCLEOTIDE SEQUENCE</scope>
    <source>
        <strain evidence="2">HW T2.11</strain>
    </source>
</reference>
<dbReference type="InterPro" id="IPR021327">
    <property type="entry name" value="DUF2934"/>
</dbReference>
<keyword evidence="3" id="KW-1185">Reference proteome</keyword>
<dbReference type="RefSeq" id="WP_227319415.1">
    <property type="nucleotide sequence ID" value="NZ_JAESVB010000001.1"/>
</dbReference>
<organism evidence="2 3">
    <name type="scientific">Acidisoma silvae</name>
    <dbReference type="NCBI Taxonomy" id="2802396"/>
    <lineage>
        <taxon>Bacteria</taxon>
        <taxon>Pseudomonadati</taxon>
        <taxon>Pseudomonadota</taxon>
        <taxon>Alphaproteobacteria</taxon>
        <taxon>Acetobacterales</taxon>
        <taxon>Acidocellaceae</taxon>
        <taxon>Acidisoma</taxon>
    </lineage>
</organism>
<dbReference type="Proteomes" id="UP000708298">
    <property type="component" value="Unassembled WGS sequence"/>
</dbReference>
<reference evidence="2" key="2">
    <citation type="submission" date="2021-01" db="EMBL/GenBank/DDBJ databases">
        <authorList>
            <person name="Mieszkin S."/>
            <person name="Pouder E."/>
            <person name="Alain K."/>
        </authorList>
    </citation>
    <scope>NUCLEOTIDE SEQUENCE</scope>
    <source>
        <strain evidence="2">HW T2.11</strain>
    </source>
</reference>
<protein>
    <submittedName>
        <fullName evidence="2">DUF2934 domain-containing protein</fullName>
    </submittedName>
</protein>
<name>A0A963YNB7_9PROT</name>
<gene>
    <name evidence="2" type="ORF">ASILVAE211_00960</name>
</gene>
<feature type="region of interest" description="Disordered" evidence="1">
    <location>
        <begin position="47"/>
        <end position="70"/>
    </location>
</feature>
<proteinExistence type="predicted"/>